<dbReference type="SUPFAM" id="SSF82549">
    <property type="entry name" value="DAK1/DegV-like"/>
    <property type="match status" value="1"/>
</dbReference>
<dbReference type="Gene3D" id="3.30.1180.10">
    <property type="match status" value="1"/>
</dbReference>
<dbReference type="Pfam" id="PF02645">
    <property type="entry name" value="DegV"/>
    <property type="match status" value="1"/>
</dbReference>
<dbReference type="InterPro" id="IPR043168">
    <property type="entry name" value="DegV_C"/>
</dbReference>
<dbReference type="AlphaFoldDB" id="A0A9D2CFB6"/>
<dbReference type="EMBL" id="DXCO01000039">
    <property type="protein sequence ID" value="HIY78673.1"/>
    <property type="molecule type" value="Genomic_DNA"/>
</dbReference>
<dbReference type="NCBIfam" id="TIGR00762">
    <property type="entry name" value="DegV"/>
    <property type="match status" value="1"/>
</dbReference>
<accession>A0A9D2CFB6</accession>
<dbReference type="InterPro" id="IPR050270">
    <property type="entry name" value="DegV_domain_contain"/>
</dbReference>
<sequence>MIAVVTDSSVGYSSAEIADRGIVRVVPLNYEIGGKTYEEKASDKNGTFLPALASSVCKTAQPTLNNFIRTFSSLVEKGCDVICIVLSASLSGTYSSAKFAASQVGGKIYVLDSRTIGDAMHLLVDEAVNLVKAGIGFDRAVEMLEELKSKIGIVFSVETLENIVRGGRLNTNKAKTNLNFRPVFELKAKILFKGNYRGPRERLEEMISLIPEGVRRIIVSRCGESTDVSALTAMLKERFPAVYIHQRVVGPVLSIHVGAGAFGVSYVLR</sequence>
<gene>
    <name evidence="2" type="ORF">H9728_06475</name>
</gene>
<keyword evidence="1" id="KW-0446">Lipid-binding</keyword>
<evidence type="ECO:0000313" key="3">
    <source>
        <dbReference type="Proteomes" id="UP000824135"/>
    </source>
</evidence>
<proteinExistence type="predicted"/>
<dbReference type="Proteomes" id="UP000824135">
    <property type="component" value="Unassembled WGS sequence"/>
</dbReference>
<comment type="caution">
    <text evidence="2">The sequence shown here is derived from an EMBL/GenBank/DDBJ whole genome shotgun (WGS) entry which is preliminary data.</text>
</comment>
<dbReference type="PROSITE" id="PS51482">
    <property type="entry name" value="DEGV"/>
    <property type="match status" value="1"/>
</dbReference>
<dbReference type="Gene3D" id="3.40.50.10170">
    <property type="match status" value="1"/>
</dbReference>
<reference evidence="2" key="1">
    <citation type="journal article" date="2021" name="PeerJ">
        <title>Extensive microbial diversity within the chicken gut microbiome revealed by metagenomics and culture.</title>
        <authorList>
            <person name="Gilroy R."/>
            <person name="Ravi A."/>
            <person name="Getino M."/>
            <person name="Pursley I."/>
            <person name="Horton D.L."/>
            <person name="Alikhan N.F."/>
            <person name="Baker D."/>
            <person name="Gharbi K."/>
            <person name="Hall N."/>
            <person name="Watson M."/>
            <person name="Adriaenssens E.M."/>
            <person name="Foster-Nyarko E."/>
            <person name="Jarju S."/>
            <person name="Secka A."/>
            <person name="Antonio M."/>
            <person name="Oren A."/>
            <person name="Chaudhuri R.R."/>
            <person name="La Ragione R."/>
            <person name="Hildebrand F."/>
            <person name="Pallen M.J."/>
        </authorList>
    </citation>
    <scope>NUCLEOTIDE SEQUENCE</scope>
    <source>
        <strain evidence="2">CHK199-9574</strain>
    </source>
</reference>
<protein>
    <submittedName>
        <fullName evidence="2">DegV family protein</fullName>
    </submittedName>
</protein>
<name>A0A9D2CFB6_9FIRM</name>
<dbReference type="InterPro" id="IPR003797">
    <property type="entry name" value="DegV"/>
</dbReference>
<reference evidence="2" key="2">
    <citation type="submission" date="2021-04" db="EMBL/GenBank/DDBJ databases">
        <authorList>
            <person name="Gilroy R."/>
        </authorList>
    </citation>
    <scope>NUCLEOTIDE SEQUENCE</scope>
    <source>
        <strain evidence="2">CHK199-9574</strain>
    </source>
</reference>
<dbReference type="GO" id="GO:0008289">
    <property type="term" value="F:lipid binding"/>
    <property type="evidence" value="ECO:0007669"/>
    <property type="project" value="UniProtKB-KW"/>
</dbReference>
<evidence type="ECO:0000256" key="1">
    <source>
        <dbReference type="ARBA" id="ARBA00023121"/>
    </source>
</evidence>
<dbReference type="PANTHER" id="PTHR33434">
    <property type="entry name" value="DEGV DOMAIN-CONTAINING PROTEIN DR_1986-RELATED"/>
    <property type="match status" value="1"/>
</dbReference>
<organism evidence="2 3">
    <name type="scientific">Candidatus Borkfalkia excrementavium</name>
    <dbReference type="NCBI Taxonomy" id="2838505"/>
    <lineage>
        <taxon>Bacteria</taxon>
        <taxon>Bacillati</taxon>
        <taxon>Bacillota</taxon>
        <taxon>Clostridia</taxon>
        <taxon>Christensenellales</taxon>
        <taxon>Christensenellaceae</taxon>
        <taxon>Candidatus Borkfalkia</taxon>
    </lineage>
</organism>
<dbReference type="PANTHER" id="PTHR33434:SF2">
    <property type="entry name" value="FATTY ACID-BINDING PROTEIN TM_1468"/>
    <property type="match status" value="1"/>
</dbReference>
<evidence type="ECO:0000313" key="2">
    <source>
        <dbReference type="EMBL" id="HIY78673.1"/>
    </source>
</evidence>